<keyword evidence="1" id="KW-0547">Nucleotide-binding</keyword>
<gene>
    <name evidence="6" type="ORF">ACFOOQ_03910</name>
</gene>
<dbReference type="InterPro" id="IPR027417">
    <property type="entry name" value="P-loop_NTPase"/>
</dbReference>
<evidence type="ECO:0000256" key="3">
    <source>
        <dbReference type="ARBA" id="ARBA00022840"/>
    </source>
</evidence>
<dbReference type="PANTHER" id="PTHR35372:SF2">
    <property type="entry name" value="SF3 HELICASE DOMAIN-CONTAINING PROTEIN"/>
    <property type="match status" value="1"/>
</dbReference>
<dbReference type="InterPro" id="IPR014015">
    <property type="entry name" value="Helicase_SF3_DNA-vir"/>
</dbReference>
<dbReference type="Pfam" id="PF08706">
    <property type="entry name" value="D5_N"/>
    <property type="match status" value="1"/>
</dbReference>
<dbReference type="SUPFAM" id="SSF52540">
    <property type="entry name" value="P-loop containing nucleoside triphosphate hydrolases"/>
    <property type="match status" value="1"/>
</dbReference>
<evidence type="ECO:0000313" key="6">
    <source>
        <dbReference type="EMBL" id="MFC3674675.1"/>
    </source>
</evidence>
<feature type="region of interest" description="Disordered" evidence="4">
    <location>
        <begin position="549"/>
        <end position="569"/>
    </location>
</feature>
<dbReference type="SMART" id="SM00885">
    <property type="entry name" value="D5_N"/>
    <property type="match status" value="1"/>
</dbReference>
<comment type="caution">
    <text evidence="6">The sequence shown here is derived from an EMBL/GenBank/DDBJ whole genome shotgun (WGS) entry which is preliminary data.</text>
</comment>
<evidence type="ECO:0000256" key="2">
    <source>
        <dbReference type="ARBA" id="ARBA00022801"/>
    </source>
</evidence>
<organism evidence="6 7">
    <name type="scientific">Ferrovibrio xuzhouensis</name>
    <dbReference type="NCBI Taxonomy" id="1576914"/>
    <lineage>
        <taxon>Bacteria</taxon>
        <taxon>Pseudomonadati</taxon>
        <taxon>Pseudomonadota</taxon>
        <taxon>Alphaproteobacteria</taxon>
        <taxon>Rhodospirillales</taxon>
        <taxon>Rhodospirillaceae</taxon>
        <taxon>Ferrovibrio</taxon>
    </lineage>
</organism>
<dbReference type="InterPro" id="IPR014818">
    <property type="entry name" value="Phage/plasmid_primase_P4_C"/>
</dbReference>
<dbReference type="PROSITE" id="PS51206">
    <property type="entry name" value="SF3_HELICASE_1"/>
    <property type="match status" value="1"/>
</dbReference>
<evidence type="ECO:0000256" key="4">
    <source>
        <dbReference type="SAM" id="MobiDB-lite"/>
    </source>
</evidence>
<keyword evidence="3" id="KW-0067">ATP-binding</keyword>
<keyword evidence="7" id="KW-1185">Reference proteome</keyword>
<protein>
    <submittedName>
        <fullName evidence="6">Phage/plasmid primase, P4 family</fullName>
    </submittedName>
</protein>
<feature type="region of interest" description="Disordered" evidence="4">
    <location>
        <begin position="1"/>
        <end position="68"/>
    </location>
</feature>
<dbReference type="InterPro" id="IPR051620">
    <property type="entry name" value="ORF904-like_C"/>
</dbReference>
<reference evidence="7" key="1">
    <citation type="journal article" date="2019" name="Int. J. Syst. Evol. Microbiol.">
        <title>The Global Catalogue of Microorganisms (GCM) 10K type strain sequencing project: providing services to taxonomists for standard genome sequencing and annotation.</title>
        <authorList>
            <consortium name="The Broad Institute Genomics Platform"/>
            <consortium name="The Broad Institute Genome Sequencing Center for Infectious Disease"/>
            <person name="Wu L."/>
            <person name="Ma J."/>
        </authorList>
    </citation>
    <scope>NUCLEOTIDE SEQUENCE [LARGE SCALE GENOMIC DNA]</scope>
    <source>
        <strain evidence="7">KCTC 42182</strain>
    </source>
</reference>
<dbReference type="PANTHER" id="PTHR35372">
    <property type="entry name" value="ATP BINDING PROTEIN-RELATED"/>
    <property type="match status" value="1"/>
</dbReference>
<dbReference type="Proteomes" id="UP001595711">
    <property type="component" value="Unassembled WGS sequence"/>
</dbReference>
<dbReference type="EMBL" id="JBHRYJ010000001">
    <property type="protein sequence ID" value="MFC3674675.1"/>
    <property type="molecule type" value="Genomic_DNA"/>
</dbReference>
<evidence type="ECO:0000313" key="7">
    <source>
        <dbReference type="Proteomes" id="UP001595711"/>
    </source>
</evidence>
<evidence type="ECO:0000256" key="1">
    <source>
        <dbReference type="ARBA" id="ARBA00022741"/>
    </source>
</evidence>
<name>A0ABV7VB46_9PROT</name>
<keyword evidence="2" id="KW-0378">Hydrolase</keyword>
<dbReference type="Gene3D" id="3.40.50.300">
    <property type="entry name" value="P-loop containing nucleotide triphosphate hydrolases"/>
    <property type="match status" value="1"/>
</dbReference>
<sequence length="569" mass="63031">MARDEDDDDLPAGFEAVSRPPARSAGGGKARGGKGKRKGTAGAVAMMRGSTGGDAQDDVGDDAASGQGEAVDDLSLRLAREPHNDIGNSVRFRDRHGKHFMVIRDLGWHFYDGRCWNHEEGETQSLIHAQKVAEALREEAKAIEAAGPRPREDEDAFEARLERAWKWAAQCGNKTRLLAMLEVASPHLMRNLEDLDTDPRLFNCQNGTLYLGPKGVVELRDHDPAHLITHVAPAAYDDNAAADVFLNFLERVQPDPAMRAFLQRWFGYCLSGFWSEQVLVLFFGKGANGKSTLVDLMRWLFGSYAVVLPPESLVQDDRRSGGSATPDIARLPGARLVPASEFNQNARLDESLVKRLTGGETMTARHLNKGFFDFDPEFKVILSSNHLPRIRGQEEGIWRRVLLVPFNEVIPRDERDADLMRKLKAEAAGILAWCVDGWRAYASDGLNPPETVRNATAEYREDQDPLGLFLATMTEPAAWTETIGSSMLFSLYKDWARVNAADPMSQTAFSNSLKARGFRKTKSSSMMWMGMKVNAKAQTELNHALNMVSRHDDPLPATADVGDGDDPLR</sequence>
<dbReference type="NCBIfam" id="TIGR01613">
    <property type="entry name" value="primase_Cterm"/>
    <property type="match status" value="1"/>
</dbReference>
<accession>A0ABV7VB46</accession>
<feature type="compositionally biased region" description="Acidic residues" evidence="4">
    <location>
        <begin position="1"/>
        <end position="10"/>
    </location>
</feature>
<evidence type="ECO:0000259" key="5">
    <source>
        <dbReference type="PROSITE" id="PS51206"/>
    </source>
</evidence>
<proteinExistence type="predicted"/>
<dbReference type="RefSeq" id="WP_379722023.1">
    <property type="nucleotide sequence ID" value="NZ_JBHRYJ010000001.1"/>
</dbReference>
<dbReference type="InterPro" id="IPR006500">
    <property type="entry name" value="Helicase_put_C_phage/plasmid"/>
</dbReference>
<feature type="domain" description="SF3 helicase" evidence="5">
    <location>
        <begin position="257"/>
        <end position="419"/>
    </location>
</feature>